<organism evidence="2 3">
    <name type="scientific">Streptomyces sulfonofaciens</name>
    <dbReference type="NCBI Taxonomy" id="68272"/>
    <lineage>
        <taxon>Bacteria</taxon>
        <taxon>Bacillati</taxon>
        <taxon>Actinomycetota</taxon>
        <taxon>Actinomycetes</taxon>
        <taxon>Kitasatosporales</taxon>
        <taxon>Streptomycetaceae</taxon>
        <taxon>Streptomyces</taxon>
    </lineage>
</organism>
<feature type="compositionally biased region" description="Low complexity" evidence="1">
    <location>
        <begin position="23"/>
        <end position="34"/>
    </location>
</feature>
<evidence type="ECO:0000256" key="1">
    <source>
        <dbReference type="SAM" id="MobiDB-lite"/>
    </source>
</evidence>
<dbReference type="Proteomes" id="UP000603708">
    <property type="component" value="Unassembled WGS sequence"/>
</dbReference>
<feature type="region of interest" description="Disordered" evidence="1">
    <location>
        <begin position="1"/>
        <end position="34"/>
    </location>
</feature>
<reference evidence="2" key="2">
    <citation type="submission" date="2020-09" db="EMBL/GenBank/DDBJ databases">
        <authorList>
            <person name="Sun Q."/>
            <person name="Ohkuma M."/>
        </authorList>
    </citation>
    <scope>NUCLEOTIDE SEQUENCE</scope>
    <source>
        <strain evidence="2">JCM 5069</strain>
    </source>
</reference>
<gene>
    <name evidence="2" type="primary">cseA</name>
    <name evidence="2" type="ORF">GCM10018793_53750</name>
</gene>
<protein>
    <submittedName>
        <fullName evidence="2">Lipoprotein CseA</fullName>
    </submittedName>
</protein>
<reference evidence="2" key="1">
    <citation type="journal article" date="2014" name="Int. J. Syst. Evol. Microbiol.">
        <title>Complete genome sequence of Corynebacterium casei LMG S-19264T (=DSM 44701T), isolated from a smear-ripened cheese.</title>
        <authorList>
            <consortium name="US DOE Joint Genome Institute (JGI-PGF)"/>
            <person name="Walter F."/>
            <person name="Albersmeier A."/>
            <person name="Kalinowski J."/>
            <person name="Ruckert C."/>
        </authorList>
    </citation>
    <scope>NUCLEOTIDE SEQUENCE</scope>
    <source>
        <strain evidence="2">JCM 5069</strain>
    </source>
</reference>
<proteinExistence type="predicted"/>
<feature type="region of interest" description="Disordered" evidence="1">
    <location>
        <begin position="226"/>
        <end position="247"/>
    </location>
</feature>
<sequence>MRGLGRRHLGADGVREPAMTSPTARRAAPARTARAGRGATAGAIRAAAALAAATGLALVAGCSTGGTGARDEGPAHTDPVGHAAAPSPTPSTVPLPSRQRVNPVKLVMGDPKVSEEVKKGLKPCMTNGYPVDASYGKLTGTAATDVLVNVLTCDSVGVGSYVYREEKGRYENVFQDEEQPVYAQIDRGDLVVTQKVYERGDSVTYPSSEDVITYRWSASANRFTEQDRTHNDYSNAVGGEKTPTADN</sequence>
<evidence type="ECO:0000313" key="3">
    <source>
        <dbReference type="Proteomes" id="UP000603708"/>
    </source>
</evidence>
<keyword evidence="2" id="KW-0449">Lipoprotein</keyword>
<comment type="caution">
    <text evidence="2">The sequence shown here is derived from an EMBL/GenBank/DDBJ whole genome shotgun (WGS) entry which is preliminary data.</text>
</comment>
<accession>A0A919L6S5</accession>
<evidence type="ECO:0000313" key="2">
    <source>
        <dbReference type="EMBL" id="GHH85479.1"/>
    </source>
</evidence>
<dbReference type="AlphaFoldDB" id="A0A919L6S5"/>
<feature type="region of interest" description="Disordered" evidence="1">
    <location>
        <begin position="66"/>
        <end position="98"/>
    </location>
</feature>
<dbReference type="EMBL" id="BNCD01000018">
    <property type="protein sequence ID" value="GHH85479.1"/>
    <property type="molecule type" value="Genomic_DNA"/>
</dbReference>
<keyword evidence="3" id="KW-1185">Reference proteome</keyword>
<name>A0A919L6S5_9ACTN</name>